<feature type="region of interest" description="Disordered" evidence="5">
    <location>
        <begin position="1"/>
        <end position="21"/>
    </location>
</feature>
<evidence type="ECO:0000256" key="1">
    <source>
        <dbReference type="ARBA" id="ARBA00023015"/>
    </source>
</evidence>
<dbReference type="RefSeq" id="WP_083150899.1">
    <property type="nucleotide sequence ID" value="NZ_AP022560.1"/>
</dbReference>
<proteinExistence type="predicted"/>
<dbReference type="Gene3D" id="1.10.357.10">
    <property type="entry name" value="Tetracycline Repressor, domain 2"/>
    <property type="match status" value="1"/>
</dbReference>
<dbReference type="Proteomes" id="UP000466681">
    <property type="component" value="Chromosome"/>
</dbReference>
<dbReference type="PROSITE" id="PS50977">
    <property type="entry name" value="HTH_TETR_2"/>
    <property type="match status" value="1"/>
</dbReference>
<protein>
    <submittedName>
        <fullName evidence="7">TetR family transcriptional regulator</fullName>
    </submittedName>
</protein>
<evidence type="ECO:0000256" key="4">
    <source>
        <dbReference type="PROSITE-ProRule" id="PRU00335"/>
    </source>
</evidence>
<keyword evidence="1" id="KW-0805">Transcription regulation</keyword>
<feature type="domain" description="HTH tetR-type" evidence="6">
    <location>
        <begin position="22"/>
        <end position="82"/>
    </location>
</feature>
<dbReference type="AlphaFoldDB" id="A0AAD1HCN0"/>
<feature type="DNA-binding region" description="H-T-H motif" evidence="4">
    <location>
        <begin position="45"/>
        <end position="64"/>
    </location>
</feature>
<evidence type="ECO:0000256" key="3">
    <source>
        <dbReference type="ARBA" id="ARBA00023163"/>
    </source>
</evidence>
<dbReference type="GO" id="GO:0000976">
    <property type="term" value="F:transcription cis-regulatory region binding"/>
    <property type="evidence" value="ECO:0007669"/>
    <property type="project" value="TreeGrafter"/>
</dbReference>
<dbReference type="InterPro" id="IPR049484">
    <property type="entry name" value="Rv0078-like_C"/>
</dbReference>
<dbReference type="EMBL" id="AP022560">
    <property type="protein sequence ID" value="BBX02456.1"/>
    <property type="molecule type" value="Genomic_DNA"/>
</dbReference>
<dbReference type="Pfam" id="PF00440">
    <property type="entry name" value="TetR_N"/>
    <property type="match status" value="1"/>
</dbReference>
<evidence type="ECO:0000313" key="7">
    <source>
        <dbReference type="EMBL" id="BBX02456.1"/>
    </source>
</evidence>
<feature type="compositionally biased region" description="Low complexity" evidence="5">
    <location>
        <begin position="9"/>
        <end position="21"/>
    </location>
</feature>
<sequence length="210" mass="22781">MKVNDRAGAPPTTRRTQAQRTAATRAALIDAGRKLFADKGFNEVSTQAIVAAAGVTRGALYHQFDDKVGLFAAVYEQIERDLVEDIARQIAELQPLDPLETMRVAARLFLDGCAAPDVQQIVLIDAPAVLGWDRWREVGVKYGLGVIEGMLAHAITEKAIPEQPLRPTAHVLLGALDEAALYVSRAADRKRARSEMDAVCERLIRGIAGG</sequence>
<organism evidence="7 8">
    <name type="scientific">Mycolicibacterium moriokaense</name>
    <dbReference type="NCBI Taxonomy" id="39691"/>
    <lineage>
        <taxon>Bacteria</taxon>
        <taxon>Bacillati</taxon>
        <taxon>Actinomycetota</taxon>
        <taxon>Actinomycetes</taxon>
        <taxon>Mycobacteriales</taxon>
        <taxon>Mycobacteriaceae</taxon>
        <taxon>Mycolicibacterium</taxon>
    </lineage>
</organism>
<gene>
    <name evidence="7" type="ORF">MMOR_33920</name>
</gene>
<accession>A0AAD1HCN0</accession>
<dbReference type="PRINTS" id="PR00455">
    <property type="entry name" value="HTHTETR"/>
</dbReference>
<evidence type="ECO:0000256" key="5">
    <source>
        <dbReference type="SAM" id="MobiDB-lite"/>
    </source>
</evidence>
<dbReference type="PANTHER" id="PTHR30055">
    <property type="entry name" value="HTH-TYPE TRANSCRIPTIONAL REGULATOR RUTR"/>
    <property type="match status" value="1"/>
</dbReference>
<reference evidence="7 8" key="1">
    <citation type="journal article" date="2019" name="Emerg. Microbes Infect.">
        <title>Comprehensive subspecies identification of 175 nontuberculous mycobacteria species based on 7547 genomic profiles.</title>
        <authorList>
            <person name="Matsumoto Y."/>
            <person name="Kinjo T."/>
            <person name="Motooka D."/>
            <person name="Nabeya D."/>
            <person name="Jung N."/>
            <person name="Uechi K."/>
            <person name="Horii T."/>
            <person name="Iida T."/>
            <person name="Fujita J."/>
            <person name="Nakamura S."/>
        </authorList>
    </citation>
    <scope>NUCLEOTIDE SEQUENCE [LARGE SCALE GENOMIC DNA]</scope>
    <source>
        <strain evidence="7 8">JCM 6375</strain>
    </source>
</reference>
<name>A0AAD1HCN0_9MYCO</name>
<evidence type="ECO:0000259" key="6">
    <source>
        <dbReference type="PROSITE" id="PS50977"/>
    </source>
</evidence>
<keyword evidence="3" id="KW-0804">Transcription</keyword>
<keyword evidence="2 4" id="KW-0238">DNA-binding</keyword>
<dbReference type="GO" id="GO:0003700">
    <property type="term" value="F:DNA-binding transcription factor activity"/>
    <property type="evidence" value="ECO:0007669"/>
    <property type="project" value="TreeGrafter"/>
</dbReference>
<keyword evidence="8" id="KW-1185">Reference proteome</keyword>
<dbReference type="InterPro" id="IPR009057">
    <property type="entry name" value="Homeodomain-like_sf"/>
</dbReference>
<evidence type="ECO:0000313" key="8">
    <source>
        <dbReference type="Proteomes" id="UP000466681"/>
    </source>
</evidence>
<dbReference type="SUPFAM" id="SSF46689">
    <property type="entry name" value="Homeodomain-like"/>
    <property type="match status" value="1"/>
</dbReference>
<dbReference type="PANTHER" id="PTHR30055:SF234">
    <property type="entry name" value="HTH-TYPE TRANSCRIPTIONAL REGULATOR BETI"/>
    <property type="match status" value="1"/>
</dbReference>
<dbReference type="InterPro" id="IPR001647">
    <property type="entry name" value="HTH_TetR"/>
</dbReference>
<dbReference type="InterPro" id="IPR050109">
    <property type="entry name" value="HTH-type_TetR-like_transc_reg"/>
</dbReference>
<dbReference type="KEGG" id="mmor:MMOR_33920"/>
<dbReference type="Pfam" id="PF21351">
    <property type="entry name" value="TetR_C_41"/>
    <property type="match status" value="1"/>
</dbReference>
<evidence type="ECO:0000256" key="2">
    <source>
        <dbReference type="ARBA" id="ARBA00023125"/>
    </source>
</evidence>